<keyword evidence="2" id="KW-1185">Reference proteome</keyword>
<proteinExistence type="predicted"/>
<evidence type="ECO:0000313" key="1">
    <source>
        <dbReference type="EMBL" id="KAJ4721998.1"/>
    </source>
</evidence>
<name>A0ACC1YEQ8_MELAZ</name>
<evidence type="ECO:0000313" key="2">
    <source>
        <dbReference type="Proteomes" id="UP001164539"/>
    </source>
</evidence>
<reference evidence="1 2" key="1">
    <citation type="journal article" date="2023" name="Science">
        <title>Complex scaffold remodeling in plant triterpene biosynthesis.</title>
        <authorList>
            <person name="De La Pena R."/>
            <person name="Hodgson H."/>
            <person name="Liu J.C."/>
            <person name="Stephenson M.J."/>
            <person name="Martin A.C."/>
            <person name="Owen C."/>
            <person name="Harkess A."/>
            <person name="Leebens-Mack J."/>
            <person name="Jimenez L.E."/>
            <person name="Osbourn A."/>
            <person name="Sattely E.S."/>
        </authorList>
    </citation>
    <scope>NUCLEOTIDE SEQUENCE [LARGE SCALE GENOMIC DNA]</scope>
    <source>
        <strain evidence="2">cv. JPN11</strain>
        <tissue evidence="1">Leaf</tissue>
    </source>
</reference>
<dbReference type="EMBL" id="CM051396">
    <property type="protein sequence ID" value="KAJ4721998.1"/>
    <property type="molecule type" value="Genomic_DNA"/>
</dbReference>
<accession>A0ACC1YEQ8</accession>
<dbReference type="Proteomes" id="UP001164539">
    <property type="component" value="Chromosome 3"/>
</dbReference>
<sequence length="215" mass="24271">MEPFSDARIMPFLPEIASSKTHSSMAKPYSNGNLNKPRSGWNPEEHKCKAYPQCYKSYSGVVSSEDVEWEQKESTAMYKKAKQFAVHLHKSDNLLLVKSREQINITLQPSSFEILTMSPVHKMTERAKFAPIGLKNMFNSGGAIEFLEYGCKGGIYYVKINARGAGIFLAYSSQKPTEIMLNEEKVEFEWSSNGVLRFEASWIGGQLSNLHNTIN</sequence>
<gene>
    <name evidence="1" type="ORF">OWV82_005572</name>
</gene>
<organism evidence="1 2">
    <name type="scientific">Melia azedarach</name>
    <name type="common">Chinaberry tree</name>
    <dbReference type="NCBI Taxonomy" id="155640"/>
    <lineage>
        <taxon>Eukaryota</taxon>
        <taxon>Viridiplantae</taxon>
        <taxon>Streptophyta</taxon>
        <taxon>Embryophyta</taxon>
        <taxon>Tracheophyta</taxon>
        <taxon>Spermatophyta</taxon>
        <taxon>Magnoliopsida</taxon>
        <taxon>eudicotyledons</taxon>
        <taxon>Gunneridae</taxon>
        <taxon>Pentapetalae</taxon>
        <taxon>rosids</taxon>
        <taxon>malvids</taxon>
        <taxon>Sapindales</taxon>
        <taxon>Meliaceae</taxon>
        <taxon>Melia</taxon>
    </lineage>
</organism>
<comment type="caution">
    <text evidence="1">The sequence shown here is derived from an EMBL/GenBank/DDBJ whole genome shotgun (WGS) entry which is preliminary data.</text>
</comment>
<protein>
    <submittedName>
        <fullName evidence="1">Stachyose synthase-like</fullName>
    </submittedName>
</protein>